<sequence>MDGGAAMVKTKTEQAIIDALEAVAPQHDIDIVDVELVGATKAPCVRVRIEGAEGQSLSLNDVTANTKWVGDVIEELDPISSSYTLEVSSPGMARPLRRPSDFARFVGENCELTSTATEGRRKYAGKIASATETSVTLELEDGESVTLDFSDVKKCKLKPTYDFKPAKEGK</sequence>
<dbReference type="Gene3D" id="3.30.300.70">
    <property type="entry name" value="RimP-like superfamily, N-terminal"/>
    <property type="match status" value="1"/>
</dbReference>
<evidence type="ECO:0000259" key="5">
    <source>
        <dbReference type="Pfam" id="PF17384"/>
    </source>
</evidence>
<evidence type="ECO:0000259" key="4">
    <source>
        <dbReference type="Pfam" id="PF02576"/>
    </source>
</evidence>
<dbReference type="Proteomes" id="UP000002979">
    <property type="component" value="Unassembled WGS sequence"/>
</dbReference>
<evidence type="ECO:0000256" key="2">
    <source>
        <dbReference type="ARBA" id="ARBA00022517"/>
    </source>
</evidence>
<reference evidence="6 7" key="1">
    <citation type="submission" date="2007-01" db="EMBL/GenBank/DDBJ databases">
        <title>Draft genome sequence of Collinsella aerofaciens (ATCC 25986).</title>
        <authorList>
            <person name="Sudarsanam P."/>
            <person name="Ley R."/>
            <person name="Guruge J."/>
            <person name="Turnbaugh P.J."/>
            <person name="Mahowald M."/>
            <person name="Liep D."/>
            <person name="Gordon J."/>
        </authorList>
    </citation>
    <scope>NUCLEOTIDE SEQUENCE [LARGE SCALE GENOMIC DNA]</scope>
    <source>
        <strain evidence="7">ATCC 25986 / DSM 3979 / JCM 10188 / KCTC 3647 / NCTC 11838 / VPI 1003</strain>
    </source>
</reference>
<dbReference type="SUPFAM" id="SSF74942">
    <property type="entry name" value="YhbC-like, C-terminal domain"/>
    <property type="match status" value="1"/>
</dbReference>
<dbReference type="PANTHER" id="PTHR33867">
    <property type="entry name" value="RIBOSOME MATURATION FACTOR RIMP"/>
    <property type="match status" value="1"/>
</dbReference>
<evidence type="ECO:0000313" key="6">
    <source>
        <dbReference type="EMBL" id="EBA40459.1"/>
    </source>
</evidence>
<feature type="domain" description="Ribosome maturation factor RimP N-terminal" evidence="4">
    <location>
        <begin position="20"/>
        <end position="92"/>
    </location>
</feature>
<keyword evidence="1 3" id="KW-0963">Cytoplasm</keyword>
<feature type="domain" description="Ribosome maturation factor RimP C-terminal" evidence="5">
    <location>
        <begin position="96"/>
        <end position="160"/>
    </location>
</feature>
<dbReference type="InterPro" id="IPR035956">
    <property type="entry name" value="RimP_N_sf"/>
</dbReference>
<dbReference type="CDD" id="cd01734">
    <property type="entry name" value="YlxS_C"/>
    <property type="match status" value="1"/>
</dbReference>
<dbReference type="InterPro" id="IPR028989">
    <property type="entry name" value="RimP_N"/>
</dbReference>
<comment type="similarity">
    <text evidence="3">Belongs to the RimP family.</text>
</comment>
<name>A4E6V0_COLAA</name>
<dbReference type="Gene3D" id="2.30.30.180">
    <property type="entry name" value="Ribosome maturation factor RimP, C-terminal domain"/>
    <property type="match status" value="1"/>
</dbReference>
<accession>A4E6V0</accession>
<dbReference type="Pfam" id="PF17384">
    <property type="entry name" value="DUF150_C"/>
    <property type="match status" value="1"/>
</dbReference>
<dbReference type="PANTHER" id="PTHR33867:SF1">
    <property type="entry name" value="RIBOSOME MATURATION FACTOR RIMP"/>
    <property type="match status" value="1"/>
</dbReference>
<reference evidence="6 7" key="2">
    <citation type="submission" date="2007-04" db="EMBL/GenBank/DDBJ databases">
        <authorList>
            <person name="Fulton L."/>
            <person name="Clifton S."/>
            <person name="Fulton B."/>
            <person name="Xu J."/>
            <person name="Minx P."/>
            <person name="Mardis E.R."/>
            <person name="Wilson R.K."/>
        </authorList>
    </citation>
    <scope>NUCLEOTIDE SEQUENCE [LARGE SCALE GENOMIC DNA]</scope>
    <source>
        <strain evidence="7">ATCC 25986 / DSM 3979 / JCM 10188 / KCTC 3647 / NCTC 11838 / VPI 1003</strain>
    </source>
</reference>
<evidence type="ECO:0000313" key="7">
    <source>
        <dbReference type="Proteomes" id="UP000002979"/>
    </source>
</evidence>
<comment type="subcellular location">
    <subcellularLocation>
        <location evidence="3">Cytoplasm</location>
    </subcellularLocation>
</comment>
<dbReference type="InterPro" id="IPR003728">
    <property type="entry name" value="Ribosome_maturation_RimP"/>
</dbReference>
<dbReference type="HAMAP" id="MF_01077">
    <property type="entry name" value="RimP"/>
    <property type="match status" value="1"/>
</dbReference>
<dbReference type="GO" id="GO:0005829">
    <property type="term" value="C:cytosol"/>
    <property type="evidence" value="ECO:0007669"/>
    <property type="project" value="TreeGrafter"/>
</dbReference>
<gene>
    <name evidence="3" type="primary">rimP</name>
    <name evidence="6" type="ORF">COLAER_00126</name>
</gene>
<dbReference type="InterPro" id="IPR036847">
    <property type="entry name" value="RimP_C_sf"/>
</dbReference>
<dbReference type="GO" id="GO:0006412">
    <property type="term" value="P:translation"/>
    <property type="evidence" value="ECO:0007669"/>
    <property type="project" value="TreeGrafter"/>
</dbReference>
<evidence type="ECO:0000256" key="1">
    <source>
        <dbReference type="ARBA" id="ARBA00022490"/>
    </source>
</evidence>
<organism evidence="6 7">
    <name type="scientific">Collinsella aerofaciens (strain ATCC 25986 / DSM 3979 / JCM 10188 / KCTC 3647 / NCTC 11838 / VPI 1003)</name>
    <dbReference type="NCBI Taxonomy" id="411903"/>
    <lineage>
        <taxon>Bacteria</taxon>
        <taxon>Bacillati</taxon>
        <taxon>Actinomycetota</taxon>
        <taxon>Coriobacteriia</taxon>
        <taxon>Coriobacteriales</taxon>
        <taxon>Coriobacteriaceae</taxon>
        <taxon>Collinsella</taxon>
    </lineage>
</organism>
<dbReference type="GO" id="GO:0000028">
    <property type="term" value="P:ribosomal small subunit assembly"/>
    <property type="evidence" value="ECO:0007669"/>
    <property type="project" value="TreeGrafter"/>
</dbReference>
<comment type="caution">
    <text evidence="6">The sequence shown here is derived from an EMBL/GenBank/DDBJ whole genome shotgun (WGS) entry which is preliminary data.</text>
</comment>
<dbReference type="EMBL" id="AAVN02000001">
    <property type="protein sequence ID" value="EBA40459.1"/>
    <property type="molecule type" value="Genomic_DNA"/>
</dbReference>
<dbReference type="AlphaFoldDB" id="A4E6V0"/>
<dbReference type="Pfam" id="PF02576">
    <property type="entry name" value="RimP_N"/>
    <property type="match status" value="1"/>
</dbReference>
<dbReference type="InterPro" id="IPR028998">
    <property type="entry name" value="RimP_C"/>
</dbReference>
<evidence type="ECO:0000256" key="3">
    <source>
        <dbReference type="HAMAP-Rule" id="MF_01077"/>
    </source>
</evidence>
<dbReference type="SUPFAM" id="SSF75420">
    <property type="entry name" value="YhbC-like, N-terminal domain"/>
    <property type="match status" value="1"/>
</dbReference>
<keyword evidence="2 3" id="KW-0690">Ribosome biogenesis</keyword>
<proteinExistence type="inferred from homology"/>
<protein>
    <recommendedName>
        <fullName evidence="3">Ribosome maturation factor RimP</fullName>
    </recommendedName>
</protein>
<comment type="function">
    <text evidence="3">Required for maturation of 30S ribosomal subunits.</text>
</comment>